<dbReference type="RefSeq" id="WP_373303359.1">
    <property type="nucleotide sequence ID" value="NZ_BMWA01000011.1"/>
</dbReference>
<dbReference type="InterPro" id="IPR001638">
    <property type="entry name" value="Solute-binding_3/MltF_N"/>
</dbReference>
<dbReference type="Proteomes" id="UP001596409">
    <property type="component" value="Unassembled WGS sequence"/>
</dbReference>
<name>A0ABW2EB27_9ACTN</name>
<dbReference type="Pfam" id="PF00497">
    <property type="entry name" value="SBP_bac_3"/>
    <property type="match status" value="1"/>
</dbReference>
<dbReference type="EMBL" id="JBHSYM010000091">
    <property type="protein sequence ID" value="MFC7017213.1"/>
    <property type="molecule type" value="Genomic_DNA"/>
</dbReference>
<reference evidence="5" key="1">
    <citation type="journal article" date="2019" name="Int. J. Syst. Evol. Microbiol.">
        <title>The Global Catalogue of Microorganisms (GCM) 10K type strain sequencing project: providing services to taxonomists for standard genome sequencing and annotation.</title>
        <authorList>
            <consortium name="The Broad Institute Genomics Platform"/>
            <consortium name="The Broad Institute Genome Sequencing Center for Infectious Disease"/>
            <person name="Wu L."/>
            <person name="Ma J."/>
        </authorList>
    </citation>
    <scope>NUCLEOTIDE SEQUENCE [LARGE SCALE GENOMIC DNA]</scope>
    <source>
        <strain evidence="5">JCM 4855</strain>
    </source>
</reference>
<feature type="region of interest" description="Disordered" evidence="2">
    <location>
        <begin position="85"/>
        <end position="108"/>
    </location>
</feature>
<feature type="compositionally biased region" description="Low complexity" evidence="2">
    <location>
        <begin position="33"/>
        <end position="58"/>
    </location>
</feature>
<feature type="domain" description="Solute-binding protein family 3/N-terminal" evidence="3">
    <location>
        <begin position="117"/>
        <end position="357"/>
    </location>
</feature>
<dbReference type="SMART" id="SM00062">
    <property type="entry name" value="PBPb"/>
    <property type="match status" value="1"/>
</dbReference>
<keyword evidence="1" id="KW-0732">Signal</keyword>
<feature type="region of interest" description="Disordered" evidence="2">
    <location>
        <begin position="17"/>
        <end position="58"/>
    </location>
</feature>
<dbReference type="PANTHER" id="PTHR35936:SF17">
    <property type="entry name" value="ARGININE-BINDING EXTRACELLULAR PROTEIN ARTP"/>
    <property type="match status" value="1"/>
</dbReference>
<dbReference type="Gene3D" id="3.40.190.10">
    <property type="entry name" value="Periplasmic binding protein-like II"/>
    <property type="match status" value="2"/>
</dbReference>
<dbReference type="SUPFAM" id="SSF53850">
    <property type="entry name" value="Periplasmic binding protein-like II"/>
    <property type="match status" value="1"/>
</dbReference>
<protein>
    <submittedName>
        <fullName evidence="4">ABC transporter substrate-binding protein</fullName>
    </submittedName>
</protein>
<keyword evidence="5" id="KW-1185">Reference proteome</keyword>
<accession>A0ABW2EB27</accession>
<gene>
    <name evidence="4" type="ORF">ACFQMH_37135</name>
</gene>
<evidence type="ECO:0000313" key="4">
    <source>
        <dbReference type="EMBL" id="MFC7017213.1"/>
    </source>
</evidence>
<evidence type="ECO:0000259" key="3">
    <source>
        <dbReference type="SMART" id="SM00062"/>
    </source>
</evidence>
<dbReference type="PANTHER" id="PTHR35936">
    <property type="entry name" value="MEMBRANE-BOUND LYTIC MUREIN TRANSGLYCOSYLASE F"/>
    <property type="match status" value="1"/>
</dbReference>
<evidence type="ECO:0000256" key="1">
    <source>
        <dbReference type="ARBA" id="ARBA00022729"/>
    </source>
</evidence>
<proteinExistence type="predicted"/>
<organism evidence="4 5">
    <name type="scientific">Streptomyces viridiviolaceus</name>
    <dbReference type="NCBI Taxonomy" id="68282"/>
    <lineage>
        <taxon>Bacteria</taxon>
        <taxon>Bacillati</taxon>
        <taxon>Actinomycetota</taxon>
        <taxon>Actinomycetes</taxon>
        <taxon>Kitasatosporales</taxon>
        <taxon>Streptomycetaceae</taxon>
        <taxon>Streptomyces</taxon>
    </lineage>
</organism>
<comment type="caution">
    <text evidence="4">The sequence shown here is derived from an EMBL/GenBank/DDBJ whole genome shotgun (WGS) entry which is preliminary data.</text>
</comment>
<sequence>MAQSEWQDAVITRGRDTRRRVLSSTPRHLPIDSAGAPAPSATPSSAGGTTMTASSTRRTTAAYSRTAAVGAIAVAGALLLTGCGDQTEDSGSSKDEQSTSAAPLADKLPQSIRDKGVVKVGSDIAYAPVEFKDGSGKTVGIDPDLADAMGKQLGVKFEFENGTFDTLITGLRSKRYDIAMSAMTDTKDRQEGIDSDTGKKVGEGVDFVDYFTAGVSIYTKKGDDQGIKTWSDLCGKKIVLQRGTVSEDLAKAEAQKCPAGKKISIEAFDNDQQAQTRLRAGGADAGSSDFPVAAYAVKTSGGGKDFQLVGEQVEAAPYGIAVAKDNTQLRDALKAALDAVIANGEYKKILDKWGVADGAVTEGTINGGK</sequence>
<evidence type="ECO:0000256" key="2">
    <source>
        <dbReference type="SAM" id="MobiDB-lite"/>
    </source>
</evidence>
<evidence type="ECO:0000313" key="5">
    <source>
        <dbReference type="Proteomes" id="UP001596409"/>
    </source>
</evidence>
<dbReference type="CDD" id="cd01004">
    <property type="entry name" value="PBP2_MidA_like"/>
    <property type="match status" value="1"/>
</dbReference>